<dbReference type="AlphaFoldDB" id="A0A2S5R744"/>
<reference evidence="1 2" key="1">
    <citation type="submission" date="2017-11" db="EMBL/GenBank/DDBJ databases">
        <title>Comparative genomic analysis of Holospora spp., intranuclear symbionts of paramecia.</title>
        <authorList>
            <person name="Garushyants S.K."/>
            <person name="Beliavskaya A."/>
            <person name="Malko D.B."/>
            <person name="Logacheva M.D."/>
            <person name="Rautian M.S."/>
            <person name="Gelfand M.S."/>
        </authorList>
    </citation>
    <scope>NUCLEOTIDE SEQUENCE [LARGE SCALE GENOMIC DNA]</scope>
    <source>
        <strain evidence="2">02AZ16</strain>
    </source>
</reference>
<name>A0A2S5R744_9PROT</name>
<sequence>MIFCIMFSVMEPHLLVKKRVCGVLATLRTPENRSILFFEFLERMLWTTLFRRITESRTIWIANLFSDRQYNRVTIAAKTYCAYCPFRL</sequence>
<accession>A0A2S5R744</accession>
<evidence type="ECO:0000313" key="2">
    <source>
        <dbReference type="Proteomes" id="UP000239425"/>
    </source>
</evidence>
<organism evidence="1 2">
    <name type="scientific">Holospora curviuscula</name>
    <dbReference type="NCBI Taxonomy" id="1082868"/>
    <lineage>
        <taxon>Bacteria</taxon>
        <taxon>Pseudomonadati</taxon>
        <taxon>Pseudomonadota</taxon>
        <taxon>Alphaproteobacteria</taxon>
        <taxon>Holosporales</taxon>
        <taxon>Holosporaceae</taxon>
        <taxon>Holospora</taxon>
    </lineage>
</organism>
<protein>
    <submittedName>
        <fullName evidence="1">Uncharacterized protein</fullName>
    </submittedName>
</protein>
<gene>
    <name evidence="1" type="ORF">HCUR_01457</name>
</gene>
<comment type="caution">
    <text evidence="1">The sequence shown here is derived from an EMBL/GenBank/DDBJ whole genome shotgun (WGS) entry which is preliminary data.</text>
</comment>
<keyword evidence="2" id="KW-1185">Reference proteome</keyword>
<proteinExistence type="predicted"/>
<dbReference type="Proteomes" id="UP000239425">
    <property type="component" value="Unassembled WGS sequence"/>
</dbReference>
<evidence type="ECO:0000313" key="1">
    <source>
        <dbReference type="EMBL" id="PPE03107.1"/>
    </source>
</evidence>
<dbReference type="EMBL" id="PHHC01000138">
    <property type="protein sequence ID" value="PPE03107.1"/>
    <property type="molecule type" value="Genomic_DNA"/>
</dbReference>